<name>A0A9N9PKM1_9GLOM</name>
<sequence length="58" mass="7120">VNKLRPWLRKYLHEDRSILLANTLHYEYFSEFFKNYLIKLKEIFSNKKVSLIVDKTTD</sequence>
<keyword evidence="2" id="KW-1185">Reference proteome</keyword>
<evidence type="ECO:0000313" key="1">
    <source>
        <dbReference type="EMBL" id="CAG8825738.1"/>
    </source>
</evidence>
<protein>
    <submittedName>
        <fullName evidence="1">16337_t:CDS:1</fullName>
    </submittedName>
</protein>
<organism evidence="1 2">
    <name type="scientific">Cetraspora pellucida</name>
    <dbReference type="NCBI Taxonomy" id="1433469"/>
    <lineage>
        <taxon>Eukaryota</taxon>
        <taxon>Fungi</taxon>
        <taxon>Fungi incertae sedis</taxon>
        <taxon>Mucoromycota</taxon>
        <taxon>Glomeromycotina</taxon>
        <taxon>Glomeromycetes</taxon>
        <taxon>Diversisporales</taxon>
        <taxon>Gigasporaceae</taxon>
        <taxon>Cetraspora</taxon>
    </lineage>
</organism>
<accession>A0A9N9PKM1</accession>
<evidence type="ECO:0000313" key="2">
    <source>
        <dbReference type="Proteomes" id="UP000789759"/>
    </source>
</evidence>
<comment type="caution">
    <text evidence="1">The sequence shown here is derived from an EMBL/GenBank/DDBJ whole genome shotgun (WGS) entry which is preliminary data.</text>
</comment>
<proteinExistence type="predicted"/>
<feature type="non-terminal residue" evidence="1">
    <location>
        <position position="58"/>
    </location>
</feature>
<gene>
    <name evidence="1" type="ORF">CPELLU_LOCUS20141</name>
</gene>
<dbReference type="Proteomes" id="UP000789759">
    <property type="component" value="Unassembled WGS sequence"/>
</dbReference>
<dbReference type="AlphaFoldDB" id="A0A9N9PKM1"/>
<dbReference type="EMBL" id="CAJVQA010056277">
    <property type="protein sequence ID" value="CAG8825738.1"/>
    <property type="molecule type" value="Genomic_DNA"/>
</dbReference>
<reference evidence="1" key="1">
    <citation type="submission" date="2021-06" db="EMBL/GenBank/DDBJ databases">
        <authorList>
            <person name="Kallberg Y."/>
            <person name="Tangrot J."/>
            <person name="Rosling A."/>
        </authorList>
    </citation>
    <scope>NUCLEOTIDE SEQUENCE</scope>
    <source>
        <strain evidence="1">FL966</strain>
    </source>
</reference>
<feature type="non-terminal residue" evidence="1">
    <location>
        <position position="1"/>
    </location>
</feature>